<keyword evidence="2" id="KW-0521">NADP</keyword>
<sequence>MKKLESLFSVRGKTALVTGGATGIGRICAETLVAAGARVLIASRKADQCRKVADELAAQGACEGFGGDVATEAGVNALTQEVRQRTERLDILVNNAGTTWGAPFEKFDWAAWEKVLSVNLVGLFTLTRNLMPMLIASAKPGDPSRVVNIGSMTGTLPLADGAYSYATSKAAVHHLTRILANEFAERGVNVNTIAPGPFNTRMTAFALGEEPKREHAASTVPVGRIGEPHDLAASILYLCGAGGGFVTGAILPLDGGLSVQTRKHMFREDEA</sequence>
<proteinExistence type="inferred from homology"/>
<geneLocation type="plasmid" evidence="4">
    <name>unnamed3</name>
</geneLocation>
<comment type="similarity">
    <text evidence="1">Belongs to the short-chain dehydrogenases/reductases (SDR) family.</text>
</comment>
<evidence type="ECO:0000256" key="1">
    <source>
        <dbReference type="ARBA" id="ARBA00006484"/>
    </source>
</evidence>
<dbReference type="SUPFAM" id="SSF51735">
    <property type="entry name" value="NAD(P)-binding Rossmann-fold domains"/>
    <property type="match status" value="1"/>
</dbReference>
<dbReference type="OrthoDB" id="9803333at2"/>
<organism evidence="4">
    <name type="scientific">Microvirga ossetica</name>
    <dbReference type="NCBI Taxonomy" id="1882682"/>
    <lineage>
        <taxon>Bacteria</taxon>
        <taxon>Pseudomonadati</taxon>
        <taxon>Pseudomonadota</taxon>
        <taxon>Alphaproteobacteria</taxon>
        <taxon>Hyphomicrobiales</taxon>
        <taxon>Methylobacteriaceae</taxon>
        <taxon>Microvirga</taxon>
    </lineage>
</organism>
<evidence type="ECO:0000256" key="3">
    <source>
        <dbReference type="ARBA" id="ARBA00023002"/>
    </source>
</evidence>
<dbReference type="InterPro" id="IPR036291">
    <property type="entry name" value="NAD(P)-bd_dom_sf"/>
</dbReference>
<dbReference type="AlphaFoldDB" id="A0A1B2EUZ5"/>
<dbReference type="InterPro" id="IPR052178">
    <property type="entry name" value="Sec_Metab_Biosynth_SDR"/>
</dbReference>
<accession>A0A1B2EUZ5</accession>
<dbReference type="EMBL" id="CP016618">
    <property type="protein sequence ID" value="ANY83791.1"/>
    <property type="molecule type" value="Genomic_DNA"/>
</dbReference>
<dbReference type="GO" id="GO:0016491">
    <property type="term" value="F:oxidoreductase activity"/>
    <property type="evidence" value="ECO:0007669"/>
    <property type="project" value="UniProtKB-KW"/>
</dbReference>
<dbReference type="RefSeq" id="WP_099514773.1">
    <property type="nucleotide sequence ID" value="NZ_CP016618.1"/>
</dbReference>
<dbReference type="PRINTS" id="PR00080">
    <property type="entry name" value="SDRFAMILY"/>
</dbReference>
<keyword evidence="4" id="KW-0614">Plasmid</keyword>
<name>A0A1B2EUZ5_9HYPH</name>
<dbReference type="PANTHER" id="PTHR43618">
    <property type="entry name" value="7-ALPHA-HYDROXYSTEROID DEHYDROGENASE"/>
    <property type="match status" value="1"/>
</dbReference>
<keyword evidence="3" id="KW-0560">Oxidoreductase</keyword>
<protein>
    <submittedName>
        <fullName evidence="4">3-oxoacyl-ACP reductase</fullName>
    </submittedName>
</protein>
<dbReference type="FunFam" id="3.40.50.720:FF:000084">
    <property type="entry name" value="Short-chain dehydrogenase reductase"/>
    <property type="match status" value="1"/>
</dbReference>
<dbReference type="Pfam" id="PF13561">
    <property type="entry name" value="adh_short_C2"/>
    <property type="match status" value="1"/>
</dbReference>
<evidence type="ECO:0000256" key="2">
    <source>
        <dbReference type="ARBA" id="ARBA00022857"/>
    </source>
</evidence>
<dbReference type="PRINTS" id="PR00081">
    <property type="entry name" value="GDHRDH"/>
</dbReference>
<evidence type="ECO:0000313" key="4">
    <source>
        <dbReference type="EMBL" id="ANY83791.1"/>
    </source>
</evidence>
<gene>
    <name evidence="4" type="ORF">BB934_36815</name>
</gene>
<dbReference type="PANTHER" id="PTHR43618:SF8">
    <property type="entry name" value="7ALPHA-HYDROXYSTEROID DEHYDROGENASE"/>
    <property type="match status" value="1"/>
</dbReference>
<reference evidence="4" key="1">
    <citation type="submission" date="2016-07" db="EMBL/GenBank/DDBJ databases">
        <title>Microvirga ossetica sp. nov. a new species of rhizobia isolated from root nodules of the legume species Vicia alpestris Steven originated from North Ossetia region in the Caucasus.</title>
        <authorList>
            <person name="Safronova V.I."/>
            <person name="Kuznetsova I.G."/>
            <person name="Sazanova A.L."/>
            <person name="Belimov A."/>
            <person name="Andronov E."/>
            <person name="Osledkin Y.S."/>
            <person name="Onishchuk O.P."/>
            <person name="Kurchak O.N."/>
            <person name="Shaposhnikov A.I."/>
            <person name="Willems A."/>
            <person name="Tikhonovich I.A."/>
        </authorList>
    </citation>
    <scope>NUCLEOTIDE SEQUENCE [LARGE SCALE GENOMIC DNA]</scope>
    <source>
        <strain evidence="4">V5/3M</strain>
        <plasmid evidence="4">unnamed3</plasmid>
    </source>
</reference>
<dbReference type="KEGG" id="moc:BB934_36815"/>
<dbReference type="InterPro" id="IPR002347">
    <property type="entry name" value="SDR_fam"/>
</dbReference>
<dbReference type="Gene3D" id="3.40.50.720">
    <property type="entry name" value="NAD(P)-binding Rossmann-like Domain"/>
    <property type="match status" value="1"/>
</dbReference>